<dbReference type="RefSeq" id="WP_109245695.1">
    <property type="nucleotide sequence ID" value="NZ_BFFO01000004.1"/>
</dbReference>
<protein>
    <submittedName>
        <fullName evidence="1">Uncharacterized protein</fullName>
    </submittedName>
</protein>
<gene>
    <name evidence="1" type="ORF">NtB2_00846</name>
</gene>
<dbReference type="EMBL" id="BFFO01000004">
    <property type="protein sequence ID" value="GBG96722.1"/>
    <property type="molecule type" value="Genomic_DNA"/>
</dbReference>
<organism evidence="1 2">
    <name type="scientific">Lactococcus termiticola</name>
    <dbReference type="NCBI Taxonomy" id="2169526"/>
    <lineage>
        <taxon>Bacteria</taxon>
        <taxon>Bacillati</taxon>
        <taxon>Bacillota</taxon>
        <taxon>Bacilli</taxon>
        <taxon>Lactobacillales</taxon>
        <taxon>Streptococcaceae</taxon>
        <taxon>Lactococcus</taxon>
    </lineage>
</organism>
<evidence type="ECO:0000313" key="2">
    <source>
        <dbReference type="Proteomes" id="UP000245021"/>
    </source>
</evidence>
<reference evidence="1 2" key="1">
    <citation type="journal article" date="2018" name="Genome Announc.">
        <title>Draft Genome Sequence of Lactococcus sp. Strain NtB2 (JCM 32569), Isolated from the Gut of the Higher Termite Nasutitermes takasagoensis.</title>
        <authorList>
            <person name="Noda S."/>
            <person name="Aihara C."/>
            <person name="Yuki M."/>
            <person name="Ohkuma M."/>
        </authorList>
    </citation>
    <scope>NUCLEOTIDE SEQUENCE [LARGE SCALE GENOMIC DNA]</scope>
    <source>
        <strain evidence="1 2">NtB2</strain>
    </source>
</reference>
<name>A0A2R5HFB6_9LACT</name>
<accession>A0A2R5HFB6</accession>
<comment type="caution">
    <text evidence="1">The sequence shown here is derived from an EMBL/GenBank/DDBJ whole genome shotgun (WGS) entry which is preliminary data.</text>
</comment>
<sequence length="191" mass="22344">MDIRKEFSNALTAFEPIFNDTFGQQRQAEQEDVEIIKILSEQEDTAEKEDVIANIDNLEKVYDVVQFQTEMMVEYVRATVGSIAARFDDEATQDDERLQMLLFVHEKMVKLHNQLDFFFSSFEEEDLKKGFSIARRSVTAMAFKKNTEKDQMIAFVRELRSNTMKYLTIVNNIHDWLHSILDMLDKENAPA</sequence>
<keyword evidence="2" id="KW-1185">Reference proteome</keyword>
<proteinExistence type="predicted"/>
<dbReference type="AlphaFoldDB" id="A0A2R5HFB6"/>
<dbReference type="Proteomes" id="UP000245021">
    <property type="component" value="Unassembled WGS sequence"/>
</dbReference>
<dbReference type="OrthoDB" id="2241650at2"/>
<evidence type="ECO:0000313" key="1">
    <source>
        <dbReference type="EMBL" id="GBG96722.1"/>
    </source>
</evidence>